<feature type="compositionally biased region" description="Basic and acidic residues" evidence="1">
    <location>
        <begin position="155"/>
        <end position="169"/>
    </location>
</feature>
<proteinExistence type="predicted"/>
<keyword evidence="2" id="KW-0732">Signal</keyword>
<dbReference type="EMBL" id="FNNB01000004">
    <property type="protein sequence ID" value="SDW97063.1"/>
    <property type="molecule type" value="Genomic_DNA"/>
</dbReference>
<feature type="chain" id="PRO_5010384220" description="Copper(I)-binding protein" evidence="2">
    <location>
        <begin position="22"/>
        <end position="169"/>
    </location>
</feature>
<organism evidence="3 4">
    <name type="scientific">Sulfitobacter pontiacus</name>
    <dbReference type="NCBI Taxonomy" id="60137"/>
    <lineage>
        <taxon>Bacteria</taxon>
        <taxon>Pseudomonadati</taxon>
        <taxon>Pseudomonadota</taxon>
        <taxon>Alphaproteobacteria</taxon>
        <taxon>Rhodobacterales</taxon>
        <taxon>Roseobacteraceae</taxon>
        <taxon>Sulfitobacter</taxon>
    </lineage>
</organism>
<dbReference type="Gene3D" id="2.60.40.1890">
    <property type="entry name" value="PCu(A)C copper chaperone"/>
    <property type="match status" value="1"/>
</dbReference>
<dbReference type="GeneID" id="94021077"/>
<dbReference type="PANTHER" id="PTHR36302">
    <property type="entry name" value="BLR7088 PROTEIN"/>
    <property type="match status" value="1"/>
</dbReference>
<evidence type="ECO:0000256" key="1">
    <source>
        <dbReference type="SAM" id="MobiDB-lite"/>
    </source>
</evidence>
<sequence>MTPALLTRAVCALFLFSAPLAAEGIMVDDAYIRSSTAKSTSGAAFMVVMNHSGADDRLIGAFSDVAEKVELHSHTSDDNGVMRMGEIEGGVAIAADEMHAFKRGGDHLMFMGLKGPLEQGAMVPVTLEFEKAGAVEIEVMVDQDRKPSHGKMKHDRGDMDHTGHEMPKD</sequence>
<dbReference type="AlphaFoldDB" id="A0A1H2XVZ5"/>
<dbReference type="InterPro" id="IPR007410">
    <property type="entry name" value="LpqE-like"/>
</dbReference>
<dbReference type="InterPro" id="IPR036182">
    <property type="entry name" value="PCuAC_sf"/>
</dbReference>
<dbReference type="RefSeq" id="WP_074635801.1">
    <property type="nucleotide sequence ID" value="NZ_CP160849.1"/>
</dbReference>
<evidence type="ECO:0000313" key="3">
    <source>
        <dbReference type="EMBL" id="SDW97063.1"/>
    </source>
</evidence>
<dbReference type="STRING" id="60137.SAMN04488041_10443"/>
<dbReference type="SUPFAM" id="SSF110087">
    <property type="entry name" value="DR1885-like metal-binding protein"/>
    <property type="match status" value="1"/>
</dbReference>
<dbReference type="InterPro" id="IPR058248">
    <property type="entry name" value="Lxx211020-like"/>
</dbReference>
<name>A0A1H2XVZ5_9RHOB</name>
<dbReference type="Proteomes" id="UP000183076">
    <property type="component" value="Unassembled WGS sequence"/>
</dbReference>
<feature type="region of interest" description="Disordered" evidence="1">
    <location>
        <begin position="143"/>
        <end position="169"/>
    </location>
</feature>
<feature type="signal peptide" evidence="2">
    <location>
        <begin position="1"/>
        <end position="21"/>
    </location>
</feature>
<accession>A0A1H2XVZ5</accession>
<reference evidence="4" key="1">
    <citation type="submission" date="2016-10" db="EMBL/GenBank/DDBJ databases">
        <authorList>
            <person name="Varghese N."/>
            <person name="Submissions S."/>
        </authorList>
    </citation>
    <scope>NUCLEOTIDE SEQUENCE [LARGE SCALE GENOMIC DNA]</scope>
    <source>
        <strain evidence="4">DSM 10014</strain>
    </source>
</reference>
<protein>
    <recommendedName>
        <fullName evidence="5">Copper(I)-binding protein</fullName>
    </recommendedName>
</protein>
<dbReference type="PANTHER" id="PTHR36302:SF1">
    <property type="entry name" value="COPPER CHAPERONE PCU(A)C"/>
    <property type="match status" value="1"/>
</dbReference>
<gene>
    <name evidence="3" type="ORF">SAMN04488041_10443</name>
</gene>
<evidence type="ECO:0000256" key="2">
    <source>
        <dbReference type="SAM" id="SignalP"/>
    </source>
</evidence>
<evidence type="ECO:0008006" key="5">
    <source>
        <dbReference type="Google" id="ProtNLM"/>
    </source>
</evidence>
<evidence type="ECO:0000313" key="4">
    <source>
        <dbReference type="Proteomes" id="UP000183076"/>
    </source>
</evidence>
<dbReference type="Pfam" id="PF04314">
    <property type="entry name" value="PCuAC"/>
    <property type="match status" value="1"/>
</dbReference>